<keyword evidence="3" id="KW-1185">Reference proteome</keyword>
<organism evidence="2 3">
    <name type="scientific">Paraconiothyrium brasiliense</name>
    <dbReference type="NCBI Taxonomy" id="300254"/>
    <lineage>
        <taxon>Eukaryota</taxon>
        <taxon>Fungi</taxon>
        <taxon>Dikarya</taxon>
        <taxon>Ascomycota</taxon>
        <taxon>Pezizomycotina</taxon>
        <taxon>Dothideomycetes</taxon>
        <taxon>Pleosporomycetidae</taxon>
        <taxon>Pleosporales</taxon>
        <taxon>Massarineae</taxon>
        <taxon>Didymosphaeriaceae</taxon>
        <taxon>Paraconiothyrium</taxon>
    </lineage>
</organism>
<accession>A0ABR3QIP0</accession>
<dbReference type="SUPFAM" id="SSF51735">
    <property type="entry name" value="NAD(P)-binding Rossmann-fold domains"/>
    <property type="match status" value="1"/>
</dbReference>
<dbReference type="InterPro" id="IPR020843">
    <property type="entry name" value="ER"/>
</dbReference>
<comment type="caution">
    <text evidence="2">The sequence shown here is derived from an EMBL/GenBank/DDBJ whole genome shotgun (WGS) entry which is preliminary data.</text>
</comment>
<dbReference type="Gene3D" id="3.40.50.720">
    <property type="entry name" value="NAD(P)-binding Rossmann-like Domain"/>
    <property type="match status" value="1"/>
</dbReference>
<protein>
    <recommendedName>
        <fullName evidence="1">Enoyl reductase (ER) domain-containing protein</fullName>
    </recommendedName>
</protein>
<dbReference type="InterPro" id="IPR050700">
    <property type="entry name" value="YIM1/Zinc_Alcohol_DH_Fams"/>
</dbReference>
<dbReference type="InterPro" id="IPR036291">
    <property type="entry name" value="NAD(P)-bd_dom_sf"/>
</dbReference>
<dbReference type="InterPro" id="IPR013154">
    <property type="entry name" value="ADH-like_N"/>
</dbReference>
<dbReference type="InterPro" id="IPR011032">
    <property type="entry name" value="GroES-like_sf"/>
</dbReference>
<dbReference type="EMBL" id="JAKJXO020000022">
    <property type="protein sequence ID" value="KAL1592020.1"/>
    <property type="molecule type" value="Genomic_DNA"/>
</dbReference>
<dbReference type="Gene3D" id="3.90.180.10">
    <property type="entry name" value="Medium-chain alcohol dehydrogenases, catalytic domain"/>
    <property type="match status" value="1"/>
</dbReference>
<evidence type="ECO:0000313" key="2">
    <source>
        <dbReference type="EMBL" id="KAL1592020.1"/>
    </source>
</evidence>
<sequence length="329" mass="35467">MYVWQFKSAAGGIENNLYLPAAGVAKPHITEDQILVEVYSAALNPADYKAPELGLIARGMIPSPSTPGMDFCGKVCEIGRKAAPYRVGEMVFGMYGGPLGHGSLEMLATVPTGLKVDHMAGVAVTGLTAYQSIQPYVKEGDKIFINGGSGGTGIFGIQIAKALGCHVTTACSSTNIELCKSLGADEIIDYKSMDLVETLKKKGQVFSLVVDNVGIPLNLYGQCHHFVVHHGHYSQVGAETGISSALQHVGNMLLPAFLGGGRRKYQFVLLKPNHDQLVQLGKWIDGGNVLVMIDSVWEYEDVPRAFEKLKTQRAKGKIVVHVKKDILKE</sequence>
<evidence type="ECO:0000313" key="3">
    <source>
        <dbReference type="Proteomes" id="UP001521785"/>
    </source>
</evidence>
<dbReference type="Pfam" id="PF08240">
    <property type="entry name" value="ADH_N"/>
    <property type="match status" value="1"/>
</dbReference>
<dbReference type="CDD" id="cd08267">
    <property type="entry name" value="MDR1"/>
    <property type="match status" value="1"/>
</dbReference>
<evidence type="ECO:0000259" key="1">
    <source>
        <dbReference type="SMART" id="SM00829"/>
    </source>
</evidence>
<dbReference type="SUPFAM" id="SSF50129">
    <property type="entry name" value="GroES-like"/>
    <property type="match status" value="1"/>
</dbReference>
<proteinExistence type="predicted"/>
<feature type="domain" description="Enoyl reductase (ER)" evidence="1">
    <location>
        <begin position="12"/>
        <end position="320"/>
    </location>
</feature>
<dbReference type="PANTHER" id="PTHR11695:SF294">
    <property type="entry name" value="RETICULON-4-INTERACTING PROTEIN 1, MITOCHONDRIAL"/>
    <property type="match status" value="1"/>
</dbReference>
<dbReference type="PANTHER" id="PTHR11695">
    <property type="entry name" value="ALCOHOL DEHYDROGENASE RELATED"/>
    <property type="match status" value="1"/>
</dbReference>
<dbReference type="Pfam" id="PF13602">
    <property type="entry name" value="ADH_zinc_N_2"/>
    <property type="match status" value="1"/>
</dbReference>
<gene>
    <name evidence="2" type="ORF">SLS60_011612</name>
</gene>
<dbReference type="SMART" id="SM00829">
    <property type="entry name" value="PKS_ER"/>
    <property type="match status" value="1"/>
</dbReference>
<reference evidence="2 3" key="1">
    <citation type="submission" date="2024-02" db="EMBL/GenBank/DDBJ databases">
        <title>De novo assembly and annotation of 12 fungi associated with fruit tree decline syndrome in Ontario, Canada.</title>
        <authorList>
            <person name="Sulman M."/>
            <person name="Ellouze W."/>
            <person name="Ilyukhin E."/>
        </authorList>
    </citation>
    <scope>NUCLEOTIDE SEQUENCE [LARGE SCALE GENOMIC DNA]</scope>
    <source>
        <strain evidence="2 3">M42-189</strain>
    </source>
</reference>
<name>A0ABR3QIP0_9PLEO</name>
<dbReference type="Proteomes" id="UP001521785">
    <property type="component" value="Unassembled WGS sequence"/>
</dbReference>